<evidence type="ECO:0000256" key="4">
    <source>
        <dbReference type="ARBA" id="ARBA00022807"/>
    </source>
</evidence>
<evidence type="ECO:0000256" key="5">
    <source>
        <dbReference type="SAM" id="Coils"/>
    </source>
</evidence>
<dbReference type="Gene3D" id="3.90.1720.10">
    <property type="entry name" value="endopeptidase domain like (from Nostoc punctiforme)"/>
    <property type="match status" value="1"/>
</dbReference>
<dbReference type="InterPro" id="IPR038765">
    <property type="entry name" value="Papain-like_cys_pep_sf"/>
</dbReference>
<dbReference type="OrthoDB" id="5177647at2"/>
<feature type="domain" description="NlpC/P60" evidence="8">
    <location>
        <begin position="225"/>
        <end position="341"/>
    </location>
</feature>
<keyword evidence="7" id="KW-0732">Signal</keyword>
<keyword evidence="2" id="KW-0645">Protease</keyword>
<keyword evidence="10" id="KW-1185">Reference proteome</keyword>
<keyword evidence="5" id="KW-0175">Coiled coil</keyword>
<dbReference type="STRING" id="115433.SAMN05421835_104100"/>
<evidence type="ECO:0000256" key="2">
    <source>
        <dbReference type="ARBA" id="ARBA00022670"/>
    </source>
</evidence>
<name>A0A1I3PYV3_9PSEU</name>
<gene>
    <name evidence="9" type="ORF">SAMN05421835_104100</name>
</gene>
<dbReference type="EMBL" id="FORP01000004">
    <property type="protein sequence ID" value="SFJ26619.1"/>
    <property type="molecule type" value="Genomic_DNA"/>
</dbReference>
<dbReference type="GO" id="GO:0008234">
    <property type="term" value="F:cysteine-type peptidase activity"/>
    <property type="evidence" value="ECO:0007669"/>
    <property type="project" value="UniProtKB-KW"/>
</dbReference>
<evidence type="ECO:0000256" key="3">
    <source>
        <dbReference type="ARBA" id="ARBA00022801"/>
    </source>
</evidence>
<sequence length="341" mass="35432">MKTIAVLAAALALGTVPAYAAEQPSLEEIAVQAQTYLERAQGELARSQADLDNASATAAAVERQAADSAAASAAAERAAADAHAEAARWRTSLGGSGRMVFEALPYGKAGLAGTADSLPQLLSAVSMLDRLTEGTRRSTAAATERAEQASRTAERARQDAGTLARQRDQALARRSEAQRRRDTAAELVTGGEQYLQEVLRRLVLSVQQELQQQGGGARPDGTAVPGAAGTAVRFALAQLGKPYVWGAEGPAAYDCSGLVLAAYHAAGLALPRTSAEQSQVGTAVPRDQVRAGDLVFYYQPVSHVAIALDGQHAVHAPTVGRPVQVAAIDAIGPLTVIRRIG</sequence>
<feature type="coiled-coil region" evidence="5">
    <location>
        <begin position="37"/>
        <end position="64"/>
    </location>
</feature>
<dbReference type="InterPro" id="IPR051794">
    <property type="entry name" value="PG_Endopeptidase_C40"/>
</dbReference>
<dbReference type="AlphaFoldDB" id="A0A1I3PYV3"/>
<evidence type="ECO:0000256" key="6">
    <source>
        <dbReference type="SAM" id="MobiDB-lite"/>
    </source>
</evidence>
<feature type="chain" id="PRO_5011652975" evidence="7">
    <location>
        <begin position="21"/>
        <end position="341"/>
    </location>
</feature>
<dbReference type="GO" id="GO:0006508">
    <property type="term" value="P:proteolysis"/>
    <property type="evidence" value="ECO:0007669"/>
    <property type="project" value="UniProtKB-KW"/>
</dbReference>
<dbReference type="RefSeq" id="WP_091505313.1">
    <property type="nucleotide sequence ID" value="NZ_CBDQZW010000022.1"/>
</dbReference>
<feature type="signal peptide" evidence="7">
    <location>
        <begin position="1"/>
        <end position="20"/>
    </location>
</feature>
<feature type="compositionally biased region" description="Basic and acidic residues" evidence="6">
    <location>
        <begin position="165"/>
        <end position="180"/>
    </location>
</feature>
<evidence type="ECO:0000313" key="10">
    <source>
        <dbReference type="Proteomes" id="UP000199025"/>
    </source>
</evidence>
<dbReference type="InterPro" id="IPR000064">
    <property type="entry name" value="NLP_P60_dom"/>
</dbReference>
<evidence type="ECO:0000256" key="1">
    <source>
        <dbReference type="ARBA" id="ARBA00007074"/>
    </source>
</evidence>
<keyword evidence="3" id="KW-0378">Hydrolase</keyword>
<dbReference type="Pfam" id="PF00877">
    <property type="entry name" value="NLPC_P60"/>
    <property type="match status" value="1"/>
</dbReference>
<reference evidence="9 10" key="1">
    <citation type="submission" date="2016-10" db="EMBL/GenBank/DDBJ databases">
        <authorList>
            <person name="de Groot N.N."/>
        </authorList>
    </citation>
    <scope>NUCLEOTIDE SEQUENCE [LARGE SCALE GENOMIC DNA]</scope>
    <source>
        <strain evidence="9 10">DSM 44468</strain>
    </source>
</reference>
<feature type="compositionally biased region" description="Basic and acidic residues" evidence="6">
    <location>
        <begin position="144"/>
        <end position="158"/>
    </location>
</feature>
<proteinExistence type="inferred from homology"/>
<dbReference type="PROSITE" id="PS51935">
    <property type="entry name" value="NLPC_P60"/>
    <property type="match status" value="1"/>
</dbReference>
<evidence type="ECO:0000259" key="8">
    <source>
        <dbReference type="PROSITE" id="PS51935"/>
    </source>
</evidence>
<protein>
    <submittedName>
        <fullName evidence="9">NlpC/P60 family protein</fullName>
    </submittedName>
</protein>
<evidence type="ECO:0000256" key="7">
    <source>
        <dbReference type="SAM" id="SignalP"/>
    </source>
</evidence>
<dbReference type="Proteomes" id="UP000199025">
    <property type="component" value="Unassembled WGS sequence"/>
</dbReference>
<evidence type="ECO:0000313" key="9">
    <source>
        <dbReference type="EMBL" id="SFJ26619.1"/>
    </source>
</evidence>
<dbReference type="PANTHER" id="PTHR47359">
    <property type="entry name" value="PEPTIDOGLYCAN DL-ENDOPEPTIDASE CWLO"/>
    <property type="match status" value="1"/>
</dbReference>
<accession>A0A1I3PYV3</accession>
<dbReference type="SUPFAM" id="SSF54001">
    <property type="entry name" value="Cysteine proteinases"/>
    <property type="match status" value="1"/>
</dbReference>
<dbReference type="PANTHER" id="PTHR47359:SF3">
    <property type="entry name" value="NLP_P60 DOMAIN-CONTAINING PROTEIN-RELATED"/>
    <property type="match status" value="1"/>
</dbReference>
<organism evidence="9 10">
    <name type="scientific">Amycolatopsis sacchari</name>
    <dbReference type="NCBI Taxonomy" id="115433"/>
    <lineage>
        <taxon>Bacteria</taxon>
        <taxon>Bacillati</taxon>
        <taxon>Actinomycetota</taxon>
        <taxon>Actinomycetes</taxon>
        <taxon>Pseudonocardiales</taxon>
        <taxon>Pseudonocardiaceae</taxon>
        <taxon>Amycolatopsis</taxon>
    </lineage>
</organism>
<feature type="region of interest" description="Disordered" evidence="6">
    <location>
        <begin position="134"/>
        <end position="180"/>
    </location>
</feature>
<comment type="similarity">
    <text evidence="1">Belongs to the peptidase C40 family.</text>
</comment>
<keyword evidence="4" id="KW-0788">Thiol protease</keyword>